<dbReference type="PATRIC" id="fig|698759.3.peg.2546"/>
<proteinExistence type="predicted"/>
<dbReference type="EMBL" id="AEJC01000189">
    <property type="protein sequence ID" value="EKX66896.1"/>
    <property type="molecule type" value="Genomic_DNA"/>
</dbReference>
<keyword evidence="2" id="KW-1185">Reference proteome</keyword>
<accession>L1L1F4</accession>
<reference evidence="1 2" key="1">
    <citation type="submission" date="2012-11" db="EMBL/GenBank/DDBJ databases">
        <authorList>
            <person name="Huguet-Tapia J.C."/>
            <person name="Durkin A.S."/>
            <person name="Pettis G.S."/>
            <person name="Badger J.H."/>
        </authorList>
    </citation>
    <scope>NUCLEOTIDE SEQUENCE [LARGE SCALE GENOMIC DNA]</scope>
    <source>
        <strain evidence="1 2">91-03</strain>
    </source>
</reference>
<organism evidence="1 2">
    <name type="scientific">Streptomyces ipomoeae 91-03</name>
    <dbReference type="NCBI Taxonomy" id="698759"/>
    <lineage>
        <taxon>Bacteria</taxon>
        <taxon>Bacillati</taxon>
        <taxon>Actinomycetota</taxon>
        <taxon>Actinomycetes</taxon>
        <taxon>Kitasatosporales</taxon>
        <taxon>Streptomycetaceae</taxon>
        <taxon>Streptomyces</taxon>
    </lineage>
</organism>
<dbReference type="OrthoDB" id="477305at2"/>
<gene>
    <name evidence="1" type="ORF">STRIP9103_08179</name>
</gene>
<evidence type="ECO:0008006" key="3">
    <source>
        <dbReference type="Google" id="ProtNLM"/>
    </source>
</evidence>
<evidence type="ECO:0000313" key="2">
    <source>
        <dbReference type="Proteomes" id="UP000010411"/>
    </source>
</evidence>
<dbReference type="RefSeq" id="WP_009309241.1">
    <property type="nucleotide sequence ID" value="NZ_AEJC01000189.1"/>
</dbReference>
<dbReference type="AlphaFoldDB" id="L1L1F4"/>
<evidence type="ECO:0000313" key="1">
    <source>
        <dbReference type="EMBL" id="EKX66896.1"/>
    </source>
</evidence>
<protein>
    <recommendedName>
        <fullName evidence="3">Transposase IS4-like domain-containing protein</fullName>
    </recommendedName>
</protein>
<comment type="caution">
    <text evidence="1">The sequence shown here is derived from an EMBL/GenBank/DDBJ whole genome shotgun (WGS) entry which is preliminary data.</text>
</comment>
<sequence>MAGLLVCAIDGTTMTVPDSPANLAEYTKHRCNNGGSGYPALRLLVLVSCGTRTVLDAVFGPTAEGENLNDRVKPPA</sequence>
<name>L1L1F4_9ACTN</name>
<dbReference type="Proteomes" id="UP000010411">
    <property type="component" value="Unassembled WGS sequence"/>
</dbReference>